<dbReference type="EMBL" id="CALNXI010001601">
    <property type="protein sequence ID" value="CAH3173050.1"/>
    <property type="molecule type" value="Genomic_DNA"/>
</dbReference>
<evidence type="ECO:0000256" key="2">
    <source>
        <dbReference type="ARBA" id="ARBA00022692"/>
    </source>
</evidence>
<dbReference type="PANTHER" id="PTHR16059">
    <property type="entry name" value="ANTHRAX TOXIN RECEPTOR"/>
    <property type="match status" value="1"/>
</dbReference>
<proteinExistence type="predicted"/>
<dbReference type="PANTHER" id="PTHR16059:SF25">
    <property type="entry name" value="LYSOZYME"/>
    <property type="match status" value="1"/>
</dbReference>
<evidence type="ECO:0000313" key="7">
    <source>
        <dbReference type="EMBL" id="CAH3173050.1"/>
    </source>
</evidence>
<comment type="subcellular location">
    <subcellularLocation>
        <location evidence="1">Membrane</location>
        <topology evidence="1">Single-pass membrane protein</topology>
    </subcellularLocation>
</comment>
<feature type="chain" id="PRO_5047359708" evidence="6">
    <location>
        <begin position="22"/>
        <end position="180"/>
    </location>
</feature>
<organism evidence="7 8">
    <name type="scientific">Porites evermanni</name>
    <dbReference type="NCBI Taxonomy" id="104178"/>
    <lineage>
        <taxon>Eukaryota</taxon>
        <taxon>Metazoa</taxon>
        <taxon>Cnidaria</taxon>
        <taxon>Anthozoa</taxon>
        <taxon>Hexacorallia</taxon>
        <taxon>Scleractinia</taxon>
        <taxon>Fungiina</taxon>
        <taxon>Poritidae</taxon>
        <taxon>Porites</taxon>
    </lineage>
</organism>
<comment type="caution">
    <text evidence="7">The sequence shown here is derived from an EMBL/GenBank/DDBJ whole genome shotgun (WGS) entry which is preliminary data.</text>
</comment>
<keyword evidence="4" id="KW-1133">Transmembrane helix</keyword>
<evidence type="ECO:0000256" key="5">
    <source>
        <dbReference type="ARBA" id="ARBA00023136"/>
    </source>
</evidence>
<dbReference type="Proteomes" id="UP001159427">
    <property type="component" value="Unassembled WGS sequence"/>
</dbReference>
<accession>A0ABN8R220</accession>
<sequence>MNSQVLFVIAVLFATASITHGDHTKGIRSRGQFDSSCSLKYIKHGCYKDKSKPSLRTLKELLFQDRYKGKTFSGQKISWKNWATYLPELVCRCAIAASNKGYVYFGIQFYGECWSSADADSRFYLYGATDNCVNTDYNPCDDQASNEACAGANHSNYVYEIVKDFPDGSATGPPIEPQEY</sequence>
<evidence type="ECO:0000256" key="6">
    <source>
        <dbReference type="SAM" id="SignalP"/>
    </source>
</evidence>
<keyword evidence="5" id="KW-0472">Membrane</keyword>
<evidence type="ECO:0000256" key="4">
    <source>
        <dbReference type="ARBA" id="ARBA00022989"/>
    </source>
</evidence>
<keyword evidence="2" id="KW-0812">Transmembrane</keyword>
<keyword evidence="8" id="KW-1185">Reference proteome</keyword>
<feature type="signal peptide" evidence="6">
    <location>
        <begin position="1"/>
        <end position="21"/>
    </location>
</feature>
<keyword evidence="3 6" id="KW-0732">Signal</keyword>
<evidence type="ECO:0000313" key="8">
    <source>
        <dbReference type="Proteomes" id="UP001159427"/>
    </source>
</evidence>
<protein>
    <submittedName>
        <fullName evidence="7">Uncharacterized protein</fullName>
    </submittedName>
</protein>
<evidence type="ECO:0000256" key="1">
    <source>
        <dbReference type="ARBA" id="ARBA00004167"/>
    </source>
</evidence>
<evidence type="ECO:0000256" key="3">
    <source>
        <dbReference type="ARBA" id="ARBA00022729"/>
    </source>
</evidence>
<name>A0ABN8R220_9CNID</name>
<reference evidence="7 8" key="1">
    <citation type="submission" date="2022-05" db="EMBL/GenBank/DDBJ databases">
        <authorList>
            <consortium name="Genoscope - CEA"/>
            <person name="William W."/>
        </authorList>
    </citation>
    <scope>NUCLEOTIDE SEQUENCE [LARGE SCALE GENOMIC DNA]</scope>
</reference>
<gene>
    <name evidence="7" type="ORF">PEVE_00008848</name>
</gene>